<dbReference type="InterPro" id="IPR047057">
    <property type="entry name" value="MerR_fam"/>
</dbReference>
<dbReference type="GO" id="GO:0003677">
    <property type="term" value="F:DNA binding"/>
    <property type="evidence" value="ECO:0007669"/>
    <property type="project" value="UniProtKB-KW"/>
</dbReference>
<dbReference type="PROSITE" id="PS50937">
    <property type="entry name" value="HTH_MERR_2"/>
    <property type="match status" value="1"/>
</dbReference>
<organism evidence="3">
    <name type="scientific">freshwater metagenome</name>
    <dbReference type="NCBI Taxonomy" id="449393"/>
    <lineage>
        <taxon>unclassified sequences</taxon>
        <taxon>metagenomes</taxon>
        <taxon>ecological metagenomes</taxon>
    </lineage>
</organism>
<protein>
    <submittedName>
        <fullName evidence="3">Unannotated protein</fullName>
    </submittedName>
</protein>
<dbReference type="PANTHER" id="PTHR30204:SF58">
    <property type="entry name" value="HTH-TYPE TRANSCRIPTIONAL REGULATOR YFMP"/>
    <property type="match status" value="1"/>
</dbReference>
<evidence type="ECO:0000313" key="3">
    <source>
        <dbReference type="EMBL" id="CAB4609660.1"/>
    </source>
</evidence>
<dbReference type="InterPro" id="IPR000551">
    <property type="entry name" value="MerR-type_HTH_dom"/>
</dbReference>
<dbReference type="NCBIfam" id="NF047375">
    <property type="entry name" value="HeatShock_HspR"/>
    <property type="match status" value="1"/>
</dbReference>
<keyword evidence="1" id="KW-0238">DNA-binding</keyword>
<sequence>MTRPHHQAVYVISVAAELAGMHPQTLRIYERRGLLTPARTTGGNRRYSDADIMRLRRIAELASTGMNLEGIRHVMSLEEEVVRLRTEVAELRQGLIDAVNALEQRSTGALVPLRRAITLYNDRPSIFDPHR</sequence>
<dbReference type="GO" id="GO:0003700">
    <property type="term" value="F:DNA-binding transcription factor activity"/>
    <property type="evidence" value="ECO:0007669"/>
    <property type="project" value="InterPro"/>
</dbReference>
<name>A0A6J6HA14_9ZZZZ</name>
<proteinExistence type="predicted"/>
<dbReference type="EMBL" id="CAEZUX010000020">
    <property type="protein sequence ID" value="CAB4609660.1"/>
    <property type="molecule type" value="Genomic_DNA"/>
</dbReference>
<evidence type="ECO:0000256" key="1">
    <source>
        <dbReference type="ARBA" id="ARBA00023125"/>
    </source>
</evidence>
<gene>
    <name evidence="3" type="ORF">UFOPK1874_00336</name>
</gene>
<accession>A0A6J6HA14</accession>
<feature type="domain" description="HTH merR-type" evidence="2">
    <location>
        <begin position="9"/>
        <end position="77"/>
    </location>
</feature>
<dbReference type="AlphaFoldDB" id="A0A6J6HA14"/>
<dbReference type="SUPFAM" id="SSF46955">
    <property type="entry name" value="Putative DNA-binding domain"/>
    <property type="match status" value="1"/>
</dbReference>
<evidence type="ECO:0000259" key="2">
    <source>
        <dbReference type="PROSITE" id="PS50937"/>
    </source>
</evidence>
<dbReference type="Gene3D" id="1.10.1660.10">
    <property type="match status" value="1"/>
</dbReference>
<dbReference type="SMART" id="SM00422">
    <property type="entry name" value="HTH_MERR"/>
    <property type="match status" value="1"/>
</dbReference>
<dbReference type="PANTHER" id="PTHR30204">
    <property type="entry name" value="REDOX-CYCLING DRUG-SENSING TRANSCRIPTIONAL ACTIVATOR SOXR"/>
    <property type="match status" value="1"/>
</dbReference>
<dbReference type="CDD" id="cd04766">
    <property type="entry name" value="HTH_HspR"/>
    <property type="match status" value="1"/>
</dbReference>
<reference evidence="3" key="1">
    <citation type="submission" date="2020-05" db="EMBL/GenBank/DDBJ databases">
        <authorList>
            <person name="Chiriac C."/>
            <person name="Salcher M."/>
            <person name="Ghai R."/>
            <person name="Kavagutti S V."/>
        </authorList>
    </citation>
    <scope>NUCLEOTIDE SEQUENCE</scope>
</reference>
<dbReference type="Pfam" id="PF13411">
    <property type="entry name" value="MerR_1"/>
    <property type="match status" value="1"/>
</dbReference>
<dbReference type="PRINTS" id="PR00040">
    <property type="entry name" value="HTHMERR"/>
</dbReference>
<dbReference type="InterPro" id="IPR009061">
    <property type="entry name" value="DNA-bd_dom_put_sf"/>
</dbReference>